<keyword evidence="4 5" id="KW-0472">Membrane</keyword>
<keyword evidence="2 5" id="KW-0812">Transmembrane</keyword>
<dbReference type="EMBL" id="CP014854">
    <property type="protein sequence ID" value="ASI98489.1"/>
    <property type="molecule type" value="Genomic_DNA"/>
</dbReference>
<comment type="subcellular location">
    <subcellularLocation>
        <location evidence="1">Membrane</location>
        <topology evidence="1">Multi-pass membrane protein</topology>
    </subcellularLocation>
</comment>
<dbReference type="InterPro" id="IPR000412">
    <property type="entry name" value="ABC_2_transport"/>
</dbReference>
<feature type="transmembrane region" description="Helical" evidence="5">
    <location>
        <begin position="93"/>
        <end position="118"/>
    </location>
</feature>
<sequence>MSHMRHVLAIVNKELREYLLKPGSISWGLVFPLVFTLAFIVRFGDVDHLAPGLISISALFATTSFVSSSLIFERRLKTFERLLLAPIRYGEIVLAKVLVASLFGLMVSLITLVLVKYFMVYPVWNWPLTILFLILANVAFSAFGLYIALAVEKPINVMTWLNLLRLPMMFTSGAIESLTLFPRWFLVVGILTPMTYSVDGLRYSMLYYYDVVAPLYALLALILIATTFMALSVRRIKALY</sequence>
<dbReference type="Pfam" id="PF01061">
    <property type="entry name" value="ABC2_membrane"/>
    <property type="match status" value="1"/>
</dbReference>
<feature type="transmembrane region" description="Helical" evidence="5">
    <location>
        <begin position="130"/>
        <end position="151"/>
    </location>
</feature>
<reference evidence="7 8" key="1">
    <citation type="submission" date="2016-03" db="EMBL/GenBank/DDBJ databases">
        <title>Complete genome sequence of Thermococcus celer.</title>
        <authorList>
            <person name="Oger P.M."/>
        </authorList>
    </citation>
    <scope>NUCLEOTIDE SEQUENCE [LARGE SCALE GENOMIC DNA]</scope>
    <source>
        <strain evidence="7 8">Vu 13</strain>
    </source>
</reference>
<dbReference type="KEGG" id="tce:A3L02_02360"/>
<dbReference type="InterPro" id="IPR047817">
    <property type="entry name" value="ABC2_TM_bact-type"/>
</dbReference>
<evidence type="ECO:0000256" key="3">
    <source>
        <dbReference type="ARBA" id="ARBA00022989"/>
    </source>
</evidence>
<dbReference type="PIRSF" id="PIRSF006648">
    <property type="entry name" value="DrrB"/>
    <property type="match status" value="1"/>
</dbReference>
<dbReference type="OrthoDB" id="147058at2157"/>
<feature type="transmembrane region" description="Helical" evidence="5">
    <location>
        <begin position="163"/>
        <end position="186"/>
    </location>
</feature>
<evidence type="ECO:0000256" key="2">
    <source>
        <dbReference type="ARBA" id="ARBA00022692"/>
    </source>
</evidence>
<accession>A0A218P0R3</accession>
<feature type="domain" description="ABC transmembrane type-2" evidence="6">
    <location>
        <begin position="15"/>
        <end position="239"/>
    </location>
</feature>
<feature type="transmembrane region" description="Helical" evidence="5">
    <location>
        <begin position="49"/>
        <end position="72"/>
    </location>
</feature>
<organism evidence="7 8">
    <name type="scientific">Thermococcus celer Vu 13 = JCM 8558</name>
    <dbReference type="NCBI Taxonomy" id="1293037"/>
    <lineage>
        <taxon>Archaea</taxon>
        <taxon>Methanobacteriati</taxon>
        <taxon>Methanobacteriota</taxon>
        <taxon>Thermococci</taxon>
        <taxon>Thermococcales</taxon>
        <taxon>Thermococcaceae</taxon>
        <taxon>Thermococcus</taxon>
    </lineage>
</organism>
<dbReference type="Proteomes" id="UP000197156">
    <property type="component" value="Chromosome"/>
</dbReference>
<proteinExistence type="predicted"/>
<dbReference type="PANTHER" id="PTHR43229:SF2">
    <property type="entry name" value="NODULATION PROTEIN J"/>
    <property type="match status" value="1"/>
</dbReference>
<evidence type="ECO:0000313" key="8">
    <source>
        <dbReference type="Proteomes" id="UP000197156"/>
    </source>
</evidence>
<evidence type="ECO:0000313" key="7">
    <source>
        <dbReference type="EMBL" id="ASI98489.1"/>
    </source>
</evidence>
<evidence type="ECO:0000256" key="4">
    <source>
        <dbReference type="ARBA" id="ARBA00023136"/>
    </source>
</evidence>
<evidence type="ECO:0000256" key="5">
    <source>
        <dbReference type="SAM" id="Phobius"/>
    </source>
</evidence>
<feature type="transmembrane region" description="Helical" evidence="5">
    <location>
        <begin position="206"/>
        <end position="231"/>
    </location>
</feature>
<dbReference type="PROSITE" id="PS51012">
    <property type="entry name" value="ABC_TM2"/>
    <property type="match status" value="1"/>
</dbReference>
<evidence type="ECO:0000259" key="6">
    <source>
        <dbReference type="PROSITE" id="PS51012"/>
    </source>
</evidence>
<dbReference type="PANTHER" id="PTHR43229">
    <property type="entry name" value="NODULATION PROTEIN J"/>
    <property type="match status" value="1"/>
</dbReference>
<dbReference type="GO" id="GO:0043190">
    <property type="term" value="C:ATP-binding cassette (ABC) transporter complex"/>
    <property type="evidence" value="ECO:0007669"/>
    <property type="project" value="InterPro"/>
</dbReference>
<dbReference type="AlphaFoldDB" id="A0A218P0R3"/>
<protein>
    <submittedName>
        <fullName evidence="7">Multidrug ABC transporter permease</fullName>
    </submittedName>
</protein>
<feature type="transmembrane region" description="Helical" evidence="5">
    <location>
        <begin position="25"/>
        <end position="43"/>
    </location>
</feature>
<evidence type="ECO:0000256" key="1">
    <source>
        <dbReference type="ARBA" id="ARBA00004141"/>
    </source>
</evidence>
<dbReference type="GO" id="GO:0140359">
    <property type="term" value="F:ABC-type transporter activity"/>
    <property type="evidence" value="ECO:0007669"/>
    <property type="project" value="InterPro"/>
</dbReference>
<name>A0A218P0R3_THECE</name>
<keyword evidence="3 5" id="KW-1133">Transmembrane helix</keyword>
<dbReference type="InterPro" id="IPR013525">
    <property type="entry name" value="ABC2_TM"/>
</dbReference>
<keyword evidence="8" id="KW-1185">Reference proteome</keyword>
<dbReference type="InterPro" id="IPR051784">
    <property type="entry name" value="Nod_factor_ABC_transporter"/>
</dbReference>
<gene>
    <name evidence="7" type="ORF">A3L02_02360</name>
</gene>